<dbReference type="GO" id="GO:0016740">
    <property type="term" value="F:transferase activity"/>
    <property type="evidence" value="ECO:0007669"/>
    <property type="project" value="UniProtKB-KW"/>
</dbReference>
<sequence length="507" mass="58972">MQNFKIHITSNGEEILYTGSPDLQLLENLSLGAGDIWHSSFKQGYFNFFEEIIYFAATFNFLSHDFPNLKQCVSWRINPEAFAVRKSVWERLDNWDIDFKTEEMRAINFGFNAVKNQGAVSLYVENLFTEVSTKLPKVNVFDMFLFYRKNFKKRHSVYLLIRKGLFNFNYWNAYLKTKKIKQITGQLKALNIKDLQPVKGSPTIGYVIPTMLRQNFTRELIICLKNQTVPPTKVVVVDATPLENRQEKIYEIDNLPFELIVQFQTTKGSCRARNEALELLDTDYVIFGDDDICIPDNFVENHILFLQNYNADACNGLDIRADHEKQTLNDLWPKLKEIENIRWKSGVSFNYSNANSCVSRAVLNVLKDNDVNFDGGYGEDTDFGLRILKNGFVLLHNPFSANLHLKPAQGGYRFWGNQAKKRKAMPWEGDFPVKNIFPIPSPTISYYNLKHYDKKALKEYKIKHFLLYLGSGSISDRVLKFITLPKKFMQYEKSIFYAKKLIERNNL</sequence>
<dbReference type="InterPro" id="IPR029044">
    <property type="entry name" value="Nucleotide-diphossugar_trans"/>
</dbReference>
<accession>A0A1H8YRT9</accession>
<dbReference type="RefSeq" id="WP_091463587.1">
    <property type="nucleotide sequence ID" value="NZ_FOEI01000001.1"/>
</dbReference>
<dbReference type="Proteomes" id="UP000198648">
    <property type="component" value="Unassembled WGS sequence"/>
</dbReference>
<evidence type="ECO:0000313" key="2">
    <source>
        <dbReference type="EMBL" id="SEP54934.1"/>
    </source>
</evidence>
<keyword evidence="2" id="KW-0808">Transferase</keyword>
<dbReference type="PANTHER" id="PTHR43685:SF2">
    <property type="entry name" value="GLYCOSYLTRANSFERASE 2-LIKE DOMAIN-CONTAINING PROTEIN"/>
    <property type="match status" value="1"/>
</dbReference>
<name>A0A1H8YRT9_9FLAO</name>
<dbReference type="Pfam" id="PF00535">
    <property type="entry name" value="Glycos_transf_2"/>
    <property type="match status" value="1"/>
</dbReference>
<dbReference type="InterPro" id="IPR001173">
    <property type="entry name" value="Glyco_trans_2-like"/>
</dbReference>
<protein>
    <submittedName>
        <fullName evidence="2">Glycosyltransferase, GT2 family</fullName>
    </submittedName>
</protein>
<dbReference type="PANTHER" id="PTHR43685">
    <property type="entry name" value="GLYCOSYLTRANSFERASE"/>
    <property type="match status" value="1"/>
</dbReference>
<dbReference type="EMBL" id="FOEI01000001">
    <property type="protein sequence ID" value="SEP54934.1"/>
    <property type="molecule type" value="Genomic_DNA"/>
</dbReference>
<evidence type="ECO:0000313" key="3">
    <source>
        <dbReference type="Proteomes" id="UP000198648"/>
    </source>
</evidence>
<feature type="domain" description="Glycosyltransferase 2-like" evidence="1">
    <location>
        <begin position="207"/>
        <end position="363"/>
    </location>
</feature>
<keyword evidence="3" id="KW-1185">Reference proteome</keyword>
<reference evidence="2 3" key="1">
    <citation type="submission" date="2016-10" db="EMBL/GenBank/DDBJ databases">
        <authorList>
            <person name="de Groot N.N."/>
        </authorList>
    </citation>
    <scope>NUCLEOTIDE SEQUENCE [LARGE SCALE GENOMIC DNA]</scope>
    <source>
        <strain evidence="2 3">DSM 27078</strain>
    </source>
</reference>
<dbReference type="SUPFAM" id="SSF53448">
    <property type="entry name" value="Nucleotide-diphospho-sugar transferases"/>
    <property type="match status" value="1"/>
</dbReference>
<organism evidence="2 3">
    <name type="scientific">Flavobacterium urocaniciphilum</name>
    <dbReference type="NCBI Taxonomy" id="1299341"/>
    <lineage>
        <taxon>Bacteria</taxon>
        <taxon>Pseudomonadati</taxon>
        <taxon>Bacteroidota</taxon>
        <taxon>Flavobacteriia</taxon>
        <taxon>Flavobacteriales</taxon>
        <taxon>Flavobacteriaceae</taxon>
        <taxon>Flavobacterium</taxon>
    </lineage>
</organism>
<dbReference type="OrthoDB" id="1326385at2"/>
<gene>
    <name evidence="2" type="ORF">SAMN05444005_10194</name>
</gene>
<dbReference type="AlphaFoldDB" id="A0A1H8YRT9"/>
<dbReference type="STRING" id="1299341.SAMN05444005_10194"/>
<dbReference type="Gene3D" id="3.90.550.10">
    <property type="entry name" value="Spore Coat Polysaccharide Biosynthesis Protein SpsA, Chain A"/>
    <property type="match status" value="1"/>
</dbReference>
<dbReference type="InterPro" id="IPR050834">
    <property type="entry name" value="Glycosyltransf_2"/>
</dbReference>
<proteinExistence type="predicted"/>
<evidence type="ECO:0000259" key="1">
    <source>
        <dbReference type="Pfam" id="PF00535"/>
    </source>
</evidence>